<evidence type="ECO:0008006" key="4">
    <source>
        <dbReference type="Google" id="ProtNLM"/>
    </source>
</evidence>
<dbReference type="SUPFAM" id="SSF52266">
    <property type="entry name" value="SGNH hydrolase"/>
    <property type="match status" value="1"/>
</dbReference>
<reference evidence="2 3" key="1">
    <citation type="submission" date="2016-10" db="EMBL/GenBank/DDBJ databases">
        <authorList>
            <person name="de Groot N.N."/>
        </authorList>
    </citation>
    <scope>NUCLEOTIDE SEQUENCE [LARGE SCALE GENOMIC DNA]</scope>
    <source>
        <strain evidence="2 3">CGMCC 1.7659</strain>
    </source>
</reference>
<feature type="chain" id="PRO_5011504773" description="SGNH/GDSL hydrolase family protein" evidence="1">
    <location>
        <begin position="21"/>
        <end position="268"/>
    </location>
</feature>
<evidence type="ECO:0000313" key="2">
    <source>
        <dbReference type="EMBL" id="SFN18285.1"/>
    </source>
</evidence>
<dbReference type="Proteomes" id="UP000198575">
    <property type="component" value="Unassembled WGS sequence"/>
</dbReference>
<keyword evidence="3" id="KW-1185">Reference proteome</keyword>
<gene>
    <name evidence="2" type="ORF">SAMN05216289_106161</name>
</gene>
<sequence>MRVAWTLLVLALATPAAGWARERIDPPALRVLFVGNSLVYVGNLPAVFDALARRNGRSVHSDMLVKGGATLSDRLEDGSVERALATVKYDHVVLQERGGDFLCTLGADSCKRAAVSLQRLANMARSRDSKPLLLGTYQGSARASRAIVEAESAAATANGIPYVSISNRLQAGIQAAPSVRWLHADHMHPGHQLVLLEAIALYRTLFGESPKNGALRVSAPMHEPDTRFPVAVVRNTFLPDPTARGPRSHIYPATDVRLALAIAGRNPD</sequence>
<dbReference type="STRING" id="578942.SAMN05216289_106161"/>
<evidence type="ECO:0000313" key="3">
    <source>
        <dbReference type="Proteomes" id="UP000198575"/>
    </source>
</evidence>
<feature type="signal peptide" evidence="1">
    <location>
        <begin position="1"/>
        <end position="20"/>
    </location>
</feature>
<accession>A0A1I4WXY6</accession>
<dbReference type="EMBL" id="FOVF01000006">
    <property type="protein sequence ID" value="SFN18285.1"/>
    <property type="molecule type" value="Genomic_DNA"/>
</dbReference>
<keyword evidence="1" id="KW-0732">Signal</keyword>
<proteinExistence type="predicted"/>
<dbReference type="Gene3D" id="3.40.50.1110">
    <property type="entry name" value="SGNH hydrolase"/>
    <property type="match status" value="1"/>
</dbReference>
<organism evidence="2 3">
    <name type="scientific">Dokdonella immobilis</name>
    <dbReference type="NCBI Taxonomy" id="578942"/>
    <lineage>
        <taxon>Bacteria</taxon>
        <taxon>Pseudomonadati</taxon>
        <taxon>Pseudomonadota</taxon>
        <taxon>Gammaproteobacteria</taxon>
        <taxon>Lysobacterales</taxon>
        <taxon>Rhodanobacteraceae</taxon>
        <taxon>Dokdonella</taxon>
    </lineage>
</organism>
<name>A0A1I4WXY6_9GAMM</name>
<evidence type="ECO:0000256" key="1">
    <source>
        <dbReference type="SAM" id="SignalP"/>
    </source>
</evidence>
<protein>
    <recommendedName>
        <fullName evidence="4">SGNH/GDSL hydrolase family protein</fullName>
    </recommendedName>
</protein>
<dbReference type="GO" id="GO:0016788">
    <property type="term" value="F:hydrolase activity, acting on ester bonds"/>
    <property type="evidence" value="ECO:0007669"/>
    <property type="project" value="UniProtKB-ARBA"/>
</dbReference>
<dbReference type="RefSeq" id="WP_092406309.1">
    <property type="nucleotide sequence ID" value="NZ_FOVF01000006.1"/>
</dbReference>
<dbReference type="AlphaFoldDB" id="A0A1I4WXY6"/>
<dbReference type="InterPro" id="IPR036514">
    <property type="entry name" value="SGNH_hydro_sf"/>
</dbReference>